<dbReference type="Proteomes" id="UP000236721">
    <property type="component" value="Unassembled WGS sequence"/>
</dbReference>
<evidence type="ECO:0000313" key="3">
    <source>
        <dbReference type="Proteomes" id="UP000236721"/>
    </source>
</evidence>
<feature type="compositionally biased region" description="Basic and acidic residues" evidence="1">
    <location>
        <begin position="16"/>
        <end position="30"/>
    </location>
</feature>
<feature type="compositionally biased region" description="Polar residues" evidence="1">
    <location>
        <begin position="31"/>
        <end position="40"/>
    </location>
</feature>
<reference evidence="3" key="1">
    <citation type="submission" date="2016-10" db="EMBL/GenBank/DDBJ databases">
        <authorList>
            <person name="Varghese N."/>
            <person name="Submissions S."/>
        </authorList>
    </citation>
    <scope>NUCLEOTIDE SEQUENCE [LARGE SCALE GENOMIC DNA]</scope>
    <source>
        <strain evidence="3">CGMCC 1.7062</strain>
    </source>
</reference>
<dbReference type="AlphaFoldDB" id="A0A1H5RZJ9"/>
<protein>
    <submittedName>
        <fullName evidence="2">Uncharacterized protein</fullName>
    </submittedName>
</protein>
<evidence type="ECO:0000313" key="2">
    <source>
        <dbReference type="EMBL" id="SEF43749.1"/>
    </source>
</evidence>
<proteinExistence type="predicted"/>
<gene>
    <name evidence="2" type="ORF">SAMN04488244_101188</name>
</gene>
<sequence length="67" mass="7863">MPIEIKQMSIRSNVTTEKETTSKQQEHSCDDSSNNGNTLSNYTVQHTAQFQSIKWVHRKLQQEVRER</sequence>
<evidence type="ECO:0000256" key="1">
    <source>
        <dbReference type="SAM" id="MobiDB-lite"/>
    </source>
</evidence>
<accession>A0A1H5RZJ9</accession>
<name>A0A1H5RZJ9_9VIBR</name>
<feature type="region of interest" description="Disordered" evidence="1">
    <location>
        <begin position="1"/>
        <end position="40"/>
    </location>
</feature>
<dbReference type="EMBL" id="FNVG01000001">
    <property type="protein sequence ID" value="SEF43749.1"/>
    <property type="molecule type" value="Genomic_DNA"/>
</dbReference>
<keyword evidence="3" id="KW-1185">Reference proteome</keyword>
<dbReference type="OrthoDB" id="5879806at2"/>
<organism evidence="2 3">
    <name type="scientific">Vibrio hangzhouensis</name>
    <dbReference type="NCBI Taxonomy" id="462991"/>
    <lineage>
        <taxon>Bacteria</taxon>
        <taxon>Pseudomonadati</taxon>
        <taxon>Pseudomonadota</taxon>
        <taxon>Gammaproteobacteria</taxon>
        <taxon>Vibrionales</taxon>
        <taxon>Vibrionaceae</taxon>
        <taxon>Vibrio</taxon>
    </lineage>
</organism>
<dbReference type="RefSeq" id="WP_103878437.1">
    <property type="nucleotide sequence ID" value="NZ_FNVG01000001.1"/>
</dbReference>